<feature type="chain" id="PRO_5019274912" description="Secreted protein" evidence="2">
    <location>
        <begin position="24"/>
        <end position="128"/>
    </location>
</feature>
<proteinExistence type="predicted"/>
<keyword evidence="4" id="KW-1185">Reference proteome</keyword>
<feature type="compositionally biased region" description="Polar residues" evidence="1">
    <location>
        <begin position="112"/>
        <end position="128"/>
    </location>
</feature>
<organism evidence="3 4">
    <name type="scientific">Arachis hypogaea</name>
    <name type="common">Peanut</name>
    <dbReference type="NCBI Taxonomy" id="3818"/>
    <lineage>
        <taxon>Eukaryota</taxon>
        <taxon>Viridiplantae</taxon>
        <taxon>Streptophyta</taxon>
        <taxon>Embryophyta</taxon>
        <taxon>Tracheophyta</taxon>
        <taxon>Spermatophyta</taxon>
        <taxon>Magnoliopsida</taxon>
        <taxon>eudicotyledons</taxon>
        <taxon>Gunneridae</taxon>
        <taxon>Pentapetalae</taxon>
        <taxon>rosids</taxon>
        <taxon>fabids</taxon>
        <taxon>Fabales</taxon>
        <taxon>Fabaceae</taxon>
        <taxon>Papilionoideae</taxon>
        <taxon>50 kb inversion clade</taxon>
        <taxon>dalbergioids sensu lato</taxon>
        <taxon>Dalbergieae</taxon>
        <taxon>Pterocarpus clade</taxon>
        <taxon>Arachis</taxon>
    </lineage>
</organism>
<feature type="region of interest" description="Disordered" evidence="1">
    <location>
        <begin position="34"/>
        <end position="87"/>
    </location>
</feature>
<name>A0A445EQB2_ARAHY</name>
<feature type="region of interest" description="Disordered" evidence="1">
    <location>
        <begin position="103"/>
        <end position="128"/>
    </location>
</feature>
<evidence type="ECO:0000313" key="3">
    <source>
        <dbReference type="EMBL" id="RYR77659.1"/>
    </source>
</evidence>
<gene>
    <name evidence="3" type="ORF">Ahy_A01g002212</name>
</gene>
<keyword evidence="2" id="KW-0732">Signal</keyword>
<feature type="signal peptide" evidence="2">
    <location>
        <begin position="1"/>
        <end position="23"/>
    </location>
</feature>
<sequence>MWRVHIRGLLPFPTLVTSMAALAEVPWLDDDVIPPPPDADDREVTIPWGGWVHKKPPARRRSKARAVMGTASPSAPAPSSSTIPPAVPEPTYLMVQRLFQFLDHQEEDAEAPTQQDAPPVASDTTEPP</sequence>
<dbReference type="AlphaFoldDB" id="A0A445EQB2"/>
<protein>
    <recommendedName>
        <fullName evidence="5">Secreted protein</fullName>
    </recommendedName>
</protein>
<comment type="caution">
    <text evidence="3">The sequence shown here is derived from an EMBL/GenBank/DDBJ whole genome shotgun (WGS) entry which is preliminary data.</text>
</comment>
<accession>A0A445EQB2</accession>
<evidence type="ECO:0000256" key="1">
    <source>
        <dbReference type="SAM" id="MobiDB-lite"/>
    </source>
</evidence>
<evidence type="ECO:0008006" key="5">
    <source>
        <dbReference type="Google" id="ProtNLM"/>
    </source>
</evidence>
<dbReference type="EMBL" id="SDMP01000001">
    <property type="protein sequence ID" value="RYR77659.1"/>
    <property type="molecule type" value="Genomic_DNA"/>
</dbReference>
<feature type="compositionally biased region" description="Low complexity" evidence="1">
    <location>
        <begin position="70"/>
        <end position="84"/>
    </location>
</feature>
<dbReference type="Proteomes" id="UP000289738">
    <property type="component" value="Chromosome A01"/>
</dbReference>
<evidence type="ECO:0000313" key="4">
    <source>
        <dbReference type="Proteomes" id="UP000289738"/>
    </source>
</evidence>
<evidence type="ECO:0000256" key="2">
    <source>
        <dbReference type="SAM" id="SignalP"/>
    </source>
</evidence>
<feature type="compositionally biased region" description="Basic residues" evidence="1">
    <location>
        <begin position="52"/>
        <end position="64"/>
    </location>
</feature>
<reference evidence="3 4" key="1">
    <citation type="submission" date="2019-01" db="EMBL/GenBank/DDBJ databases">
        <title>Sequencing of cultivated peanut Arachis hypogaea provides insights into genome evolution and oil improvement.</title>
        <authorList>
            <person name="Chen X."/>
        </authorList>
    </citation>
    <scope>NUCLEOTIDE SEQUENCE [LARGE SCALE GENOMIC DNA]</scope>
    <source>
        <strain evidence="4">cv. Fuhuasheng</strain>
        <tissue evidence="3">Leaves</tissue>
    </source>
</reference>